<dbReference type="InterPro" id="IPR036249">
    <property type="entry name" value="Thioredoxin-like_sf"/>
</dbReference>
<dbReference type="PROSITE" id="PS51318">
    <property type="entry name" value="TAT"/>
    <property type="match status" value="1"/>
</dbReference>
<reference evidence="3 4" key="1">
    <citation type="submission" date="2018-10" db="EMBL/GenBank/DDBJ databases">
        <title>Xanthobacter tagetidis genome sequencing and assembly.</title>
        <authorList>
            <person name="Maclea K.S."/>
            <person name="Goen A.E."/>
            <person name="Fatima S.A."/>
        </authorList>
    </citation>
    <scope>NUCLEOTIDE SEQUENCE [LARGE SCALE GENOMIC DNA]</scope>
    <source>
        <strain evidence="3 4">ATCC 700314</strain>
    </source>
</reference>
<name>A0A3L7AII3_9HYPH</name>
<dbReference type="RefSeq" id="WP_121622541.1">
    <property type="nucleotide sequence ID" value="NZ_JACIIW010000002.1"/>
</dbReference>
<accession>A0A3L7AII3</accession>
<sequence>MGANRTAASGPTRRALIAGALSGGLASGLAAGPAPAATRLGDDGLYTQDWYVEGFLDLKEDLAAAAARGHGFALQWSQRGCPLCKRLHTEYFADAAIEGPIKANFDIVHLDLFGAREVTFFDGARLSEKALGTREGIRATPTFQFFAEVDGKVKEVARMPGLLAPPEFSAMFRYVAQKGYAGATFPEWLARQGAPRG</sequence>
<feature type="domain" description="Thioredoxin-like fold" evidence="2">
    <location>
        <begin position="66"/>
        <end position="171"/>
    </location>
</feature>
<comment type="caution">
    <text evidence="3">The sequence shown here is derived from an EMBL/GenBank/DDBJ whole genome shotgun (WGS) entry which is preliminary data.</text>
</comment>
<feature type="chain" id="PRO_5018189558" evidence="1">
    <location>
        <begin position="37"/>
        <end position="197"/>
    </location>
</feature>
<dbReference type="Proteomes" id="UP000269692">
    <property type="component" value="Unassembled WGS sequence"/>
</dbReference>
<protein>
    <submittedName>
        <fullName evidence="3">Thioredoxin</fullName>
    </submittedName>
</protein>
<dbReference type="OrthoDB" id="9811036at2"/>
<dbReference type="Pfam" id="PF13098">
    <property type="entry name" value="Thioredoxin_2"/>
    <property type="match status" value="1"/>
</dbReference>
<dbReference type="Gene3D" id="3.40.30.10">
    <property type="entry name" value="Glutaredoxin"/>
    <property type="match status" value="1"/>
</dbReference>
<evidence type="ECO:0000313" key="4">
    <source>
        <dbReference type="Proteomes" id="UP000269692"/>
    </source>
</evidence>
<dbReference type="EMBL" id="RCTF01000004">
    <property type="protein sequence ID" value="RLP80037.1"/>
    <property type="molecule type" value="Genomic_DNA"/>
</dbReference>
<feature type="signal peptide" evidence="1">
    <location>
        <begin position="1"/>
        <end position="36"/>
    </location>
</feature>
<dbReference type="InterPro" id="IPR041737">
    <property type="entry name" value="SoxW"/>
</dbReference>
<keyword evidence="4" id="KW-1185">Reference proteome</keyword>
<evidence type="ECO:0000256" key="1">
    <source>
        <dbReference type="SAM" id="SignalP"/>
    </source>
</evidence>
<keyword evidence="1" id="KW-0732">Signal</keyword>
<dbReference type="SUPFAM" id="SSF52833">
    <property type="entry name" value="Thioredoxin-like"/>
    <property type="match status" value="1"/>
</dbReference>
<proteinExistence type="predicted"/>
<evidence type="ECO:0000259" key="2">
    <source>
        <dbReference type="Pfam" id="PF13098"/>
    </source>
</evidence>
<gene>
    <name evidence="3" type="ORF">D9R14_06675</name>
</gene>
<evidence type="ECO:0000313" key="3">
    <source>
        <dbReference type="EMBL" id="RLP80037.1"/>
    </source>
</evidence>
<dbReference type="InterPro" id="IPR012336">
    <property type="entry name" value="Thioredoxin-like_fold"/>
</dbReference>
<dbReference type="CDD" id="cd02951">
    <property type="entry name" value="SoxW"/>
    <property type="match status" value="1"/>
</dbReference>
<dbReference type="InterPro" id="IPR006311">
    <property type="entry name" value="TAT_signal"/>
</dbReference>
<dbReference type="AlphaFoldDB" id="A0A3L7AII3"/>
<organism evidence="3 4">
    <name type="scientific">Xanthobacter tagetidis</name>
    <dbReference type="NCBI Taxonomy" id="60216"/>
    <lineage>
        <taxon>Bacteria</taxon>
        <taxon>Pseudomonadati</taxon>
        <taxon>Pseudomonadota</taxon>
        <taxon>Alphaproteobacteria</taxon>
        <taxon>Hyphomicrobiales</taxon>
        <taxon>Xanthobacteraceae</taxon>
        <taxon>Xanthobacter</taxon>
    </lineage>
</organism>